<evidence type="ECO:0000256" key="9">
    <source>
        <dbReference type="ARBA" id="ARBA00024804"/>
    </source>
</evidence>
<dbReference type="EC" id="2.4.1.141" evidence="4 12"/>
<evidence type="ECO:0000256" key="5">
    <source>
        <dbReference type="ARBA" id="ARBA00017468"/>
    </source>
</evidence>
<dbReference type="AlphaFoldDB" id="A0AAD5UKZ2"/>
<keyword evidence="15" id="KW-1185">Reference proteome</keyword>
<comment type="subcellular location">
    <subcellularLocation>
        <location evidence="1 12">Endoplasmic reticulum</location>
    </subcellularLocation>
</comment>
<comment type="function">
    <text evidence="9 12">Involved in protein N-glycosylation. Essential for the second step of the dolichol-linked oligosaccharide pathway.</text>
</comment>
<proteinExistence type="inferred from homology"/>
<evidence type="ECO:0000256" key="12">
    <source>
        <dbReference type="RuleBase" id="RU362128"/>
    </source>
</evidence>
<evidence type="ECO:0000313" key="15">
    <source>
        <dbReference type="Proteomes" id="UP001210925"/>
    </source>
</evidence>
<comment type="catalytic activity">
    <reaction evidence="11">
        <text>an N-acetyl-alpha-D-glucosaminyl-diphospho-di-trans,poly-cis-dolichol + UDP-N-acetyl-alpha-D-glucosamine = an N,N'-diacetylchitobiosyl-diphospho-di-trans,poly-cis-dolichol + UDP + H(+)</text>
        <dbReference type="Rhea" id="RHEA:23380"/>
        <dbReference type="Rhea" id="RHEA-COMP:19507"/>
        <dbReference type="Rhea" id="RHEA-COMP:19510"/>
        <dbReference type="ChEBI" id="CHEBI:15378"/>
        <dbReference type="ChEBI" id="CHEBI:57269"/>
        <dbReference type="ChEBI" id="CHEBI:57705"/>
        <dbReference type="ChEBI" id="CHEBI:58223"/>
        <dbReference type="ChEBI" id="CHEBI:58427"/>
        <dbReference type="EC" id="2.4.1.141"/>
    </reaction>
</comment>
<dbReference type="PANTHER" id="PTHR12867">
    <property type="entry name" value="GLYCOSYL TRANSFERASE-RELATED"/>
    <property type="match status" value="1"/>
</dbReference>
<evidence type="ECO:0000256" key="7">
    <source>
        <dbReference type="ARBA" id="ARBA00022679"/>
    </source>
</evidence>
<dbReference type="Proteomes" id="UP001210925">
    <property type="component" value="Unassembled WGS sequence"/>
</dbReference>
<comment type="subunit">
    <text evidence="3 12">Heterodimer with ALG14 to form a functional enzyme.</text>
</comment>
<evidence type="ECO:0000259" key="13">
    <source>
        <dbReference type="Pfam" id="PF04101"/>
    </source>
</evidence>
<reference evidence="14" key="1">
    <citation type="submission" date="2020-05" db="EMBL/GenBank/DDBJ databases">
        <title>Phylogenomic resolution of chytrid fungi.</title>
        <authorList>
            <person name="Stajich J.E."/>
            <person name="Amses K."/>
            <person name="Simmons R."/>
            <person name="Seto K."/>
            <person name="Myers J."/>
            <person name="Bonds A."/>
            <person name="Quandt C.A."/>
            <person name="Barry K."/>
            <person name="Liu P."/>
            <person name="Grigoriev I."/>
            <person name="Longcore J.E."/>
            <person name="James T.Y."/>
        </authorList>
    </citation>
    <scope>NUCLEOTIDE SEQUENCE</scope>
    <source>
        <strain evidence="14">PLAUS21</strain>
    </source>
</reference>
<feature type="domain" description="Glycosyl transferase family 28 C-terminal" evidence="13">
    <location>
        <begin position="3"/>
        <end position="132"/>
    </location>
</feature>
<dbReference type="InterPro" id="IPR039042">
    <property type="entry name" value="Alg13-like"/>
</dbReference>
<dbReference type="PANTHER" id="PTHR12867:SF6">
    <property type="entry name" value="N-ACETYLGLUCOSAMINYLDIPHOSPHODOLICHOL N-ACETYLGLUCOSAMINYLTRANSFERASE"/>
    <property type="match status" value="1"/>
</dbReference>
<keyword evidence="8 12" id="KW-0256">Endoplasmic reticulum</keyword>
<comment type="similarity">
    <text evidence="2 12">Belongs to the glycosyltransferase 28 family.</text>
</comment>
<evidence type="ECO:0000256" key="10">
    <source>
        <dbReference type="ARBA" id="ARBA00032061"/>
    </source>
</evidence>
<evidence type="ECO:0000256" key="11">
    <source>
        <dbReference type="ARBA" id="ARBA00048184"/>
    </source>
</evidence>
<dbReference type="Pfam" id="PF04101">
    <property type="entry name" value="Glyco_tran_28_C"/>
    <property type="match status" value="1"/>
</dbReference>
<organism evidence="14 15">
    <name type="scientific">Boothiomyces macroporosus</name>
    <dbReference type="NCBI Taxonomy" id="261099"/>
    <lineage>
        <taxon>Eukaryota</taxon>
        <taxon>Fungi</taxon>
        <taxon>Fungi incertae sedis</taxon>
        <taxon>Chytridiomycota</taxon>
        <taxon>Chytridiomycota incertae sedis</taxon>
        <taxon>Chytridiomycetes</taxon>
        <taxon>Rhizophydiales</taxon>
        <taxon>Terramycetaceae</taxon>
        <taxon>Boothiomyces</taxon>
    </lineage>
</organism>
<protein>
    <recommendedName>
        <fullName evidence="5 12">UDP-N-acetylglucosamine transferase subunit ALG13</fullName>
        <ecNumber evidence="4 12">2.4.1.141</ecNumber>
    </recommendedName>
    <alternativeName>
        <fullName evidence="10 12">Asparagine-linked glycosylation protein 13</fullName>
    </alternativeName>
</protein>
<dbReference type="Gene3D" id="3.40.50.2000">
    <property type="entry name" value="Glycogen Phosphorylase B"/>
    <property type="match status" value="1"/>
</dbReference>
<keyword evidence="6 12" id="KW-0328">Glycosyltransferase</keyword>
<sequence length="150" mass="16974">MKVFVTVGTTKFEKLIEKICEKEFQDDQNCEKLTVQYGKSKRPKITIASEVYDYKPSIKVDLREADVIISAGGSGTILESLELQKNIIVVVNTDLMDNHQQELVDQLVKDGYIVSCSLDGLQDGFKKKQSKKWESGDNRAVLDIIDQLMK</sequence>
<dbReference type="GO" id="GO:0004577">
    <property type="term" value="F:N-acetylglucosaminyldiphosphodolichol N-acetylglucosaminyltransferase activity"/>
    <property type="evidence" value="ECO:0007669"/>
    <property type="project" value="UniProtKB-EC"/>
</dbReference>
<evidence type="ECO:0000256" key="4">
    <source>
        <dbReference type="ARBA" id="ARBA00012614"/>
    </source>
</evidence>
<evidence type="ECO:0000256" key="1">
    <source>
        <dbReference type="ARBA" id="ARBA00004240"/>
    </source>
</evidence>
<accession>A0AAD5UKZ2</accession>
<evidence type="ECO:0000256" key="8">
    <source>
        <dbReference type="ARBA" id="ARBA00022824"/>
    </source>
</evidence>
<evidence type="ECO:0000256" key="6">
    <source>
        <dbReference type="ARBA" id="ARBA00022676"/>
    </source>
</evidence>
<dbReference type="EMBL" id="JADGKB010000009">
    <property type="protein sequence ID" value="KAJ3260829.1"/>
    <property type="molecule type" value="Genomic_DNA"/>
</dbReference>
<evidence type="ECO:0000256" key="3">
    <source>
        <dbReference type="ARBA" id="ARBA00011198"/>
    </source>
</evidence>
<evidence type="ECO:0000256" key="2">
    <source>
        <dbReference type="ARBA" id="ARBA00006962"/>
    </source>
</evidence>
<name>A0AAD5UKZ2_9FUNG</name>
<keyword evidence="7 12" id="KW-0808">Transferase</keyword>
<evidence type="ECO:0000313" key="14">
    <source>
        <dbReference type="EMBL" id="KAJ3260829.1"/>
    </source>
</evidence>
<dbReference type="InterPro" id="IPR007235">
    <property type="entry name" value="Glyco_trans_28_C"/>
</dbReference>
<comment type="caution">
    <text evidence="14">The sequence shown here is derived from an EMBL/GenBank/DDBJ whole genome shotgun (WGS) entry which is preliminary data.</text>
</comment>
<dbReference type="GO" id="GO:0006488">
    <property type="term" value="P:dolichol-linked oligosaccharide biosynthetic process"/>
    <property type="evidence" value="ECO:0007669"/>
    <property type="project" value="InterPro"/>
</dbReference>
<dbReference type="GO" id="GO:0005783">
    <property type="term" value="C:endoplasmic reticulum"/>
    <property type="evidence" value="ECO:0007669"/>
    <property type="project" value="UniProtKB-SubCell"/>
</dbReference>
<gene>
    <name evidence="12" type="primary">ALG13</name>
    <name evidence="14" type="ORF">HK103_007392</name>
</gene>